<dbReference type="InterPro" id="IPR027304">
    <property type="entry name" value="Trigger_fact/SurA_dom_sf"/>
</dbReference>
<dbReference type="SUPFAM" id="SSF54534">
    <property type="entry name" value="FKBP-like"/>
    <property type="match status" value="2"/>
</dbReference>
<dbReference type="PANTHER" id="PTHR47245">
    <property type="entry name" value="PEPTIDYLPROLYL ISOMERASE"/>
    <property type="match status" value="1"/>
</dbReference>
<keyword evidence="2" id="KW-0732">Signal</keyword>
<accession>A0A8J6Q052</accession>
<feature type="domain" description="PpiC" evidence="3">
    <location>
        <begin position="122"/>
        <end position="221"/>
    </location>
</feature>
<dbReference type="GO" id="GO:0003755">
    <property type="term" value="F:peptidyl-prolyl cis-trans isomerase activity"/>
    <property type="evidence" value="ECO:0007669"/>
    <property type="project" value="UniProtKB-KW"/>
</dbReference>
<dbReference type="PROSITE" id="PS50198">
    <property type="entry name" value="PPIC_PPIASE_2"/>
    <property type="match status" value="2"/>
</dbReference>
<dbReference type="InterPro" id="IPR000297">
    <property type="entry name" value="PPIase_PpiC"/>
</dbReference>
<dbReference type="Gene3D" id="3.10.50.40">
    <property type="match status" value="3"/>
</dbReference>
<sequence length="652" mass="75248">MNIKYISVLFFTLFLVQVKAQNSNEAILFTVDSDPVTASEFMRVYNKNLDLVQDESQKDVDEYLKLFTNYKLKLKEARALKLDEKPSYIRELSNYKKQLASSYITDNKVTEELVEEAYNRVSYDVKASHILIKLPENANPNDTLVAYNDITKLRDRALTEGFETVREDVHNGQTIYGEDLDWFSGFKMVYKFENKAYNTSVGEISMPFRTRFGYHIVFVKDKRKSRGERTVAHIMIFHKKDDPSQEQSAQRIQDIYKKLQQGETFETLAKQFSEDQSTASNGGRLTPISSGQLNSKVFEDTVFGLEEVGDISEPVKTDYGWHIIKLLNKKPIASFEDMRPELEQMVKRDERSKLIDDALYAKLRAKYGVSEKQSALPYFAGLLNDDYYKLSWKLPVDFEAAKPLVKIGDEQLLFKDFGNFLVKNQHYNRSADSFQNIVDQAYVTFLNNNLVKYQEEHLEEEDEDFAHIVGEYRDGLLLFDLMESTIWDAAKTDSLGVKNYYNTHKDKYMAPEKIDAVVASSAQHKTLKKVSKLLEQGMAVKDIKALVNSNDKIDVIFTEEIMDASHQVLPENFEFKKGVSKIYKHNDAFVIVDVKHILPASQKTFEDSKGLVLSDYQTYKEEQWVAELAAKYPVEVNHEVLNQVKSQLKLNK</sequence>
<gene>
    <name evidence="4" type="ORF">ICJ85_07860</name>
</gene>
<keyword evidence="1" id="KW-0697">Rotamase</keyword>
<evidence type="ECO:0000313" key="4">
    <source>
        <dbReference type="EMBL" id="MBD0823935.1"/>
    </source>
</evidence>
<dbReference type="InterPro" id="IPR046357">
    <property type="entry name" value="PPIase_dom_sf"/>
</dbReference>
<dbReference type="RefSeq" id="WP_188223246.1">
    <property type="nucleotide sequence ID" value="NZ_JACVXD010000003.1"/>
</dbReference>
<reference evidence="4 5" key="1">
    <citation type="journal article" date="2018" name="J. Microbiol.">
        <title>Aestuariibaculum marinum sp. nov., a marine bacterium isolated from seawater in South Korea.</title>
        <authorList>
            <person name="Choi J."/>
            <person name="Lee D."/>
            <person name="Jang J.H."/>
            <person name="Cha S."/>
            <person name="Seo T."/>
        </authorList>
    </citation>
    <scope>NUCLEOTIDE SEQUENCE [LARGE SCALE GENOMIC DNA]</scope>
    <source>
        <strain evidence="4 5">IP7</strain>
    </source>
</reference>
<comment type="caution">
    <text evidence="4">The sequence shown here is derived from an EMBL/GenBank/DDBJ whole genome shotgun (WGS) entry which is preliminary data.</text>
</comment>
<keyword evidence="5" id="KW-1185">Reference proteome</keyword>
<feature type="signal peptide" evidence="2">
    <location>
        <begin position="1"/>
        <end position="20"/>
    </location>
</feature>
<feature type="chain" id="PRO_5035180542" evidence="2">
    <location>
        <begin position="21"/>
        <end position="652"/>
    </location>
</feature>
<dbReference type="Gene3D" id="1.10.4030.10">
    <property type="entry name" value="Porin chaperone SurA, peptide-binding domain"/>
    <property type="match status" value="1"/>
</dbReference>
<feature type="domain" description="PpiC" evidence="3">
    <location>
        <begin position="226"/>
        <end position="328"/>
    </location>
</feature>
<evidence type="ECO:0000313" key="5">
    <source>
        <dbReference type="Proteomes" id="UP000621516"/>
    </source>
</evidence>
<protein>
    <submittedName>
        <fullName evidence="4">Peptidylprolyl isomerase</fullName>
    </submittedName>
</protein>
<dbReference type="AlphaFoldDB" id="A0A8J6Q052"/>
<proteinExistence type="predicted"/>
<dbReference type="Pfam" id="PF00639">
    <property type="entry name" value="Rotamase"/>
    <property type="match status" value="2"/>
</dbReference>
<dbReference type="PANTHER" id="PTHR47245:SF2">
    <property type="entry name" value="PEPTIDYL-PROLYL CIS-TRANS ISOMERASE HP_0175-RELATED"/>
    <property type="match status" value="1"/>
</dbReference>
<evidence type="ECO:0000256" key="2">
    <source>
        <dbReference type="SAM" id="SignalP"/>
    </source>
</evidence>
<keyword evidence="1 4" id="KW-0413">Isomerase</keyword>
<evidence type="ECO:0000259" key="3">
    <source>
        <dbReference type="PROSITE" id="PS50198"/>
    </source>
</evidence>
<dbReference type="SUPFAM" id="SSF109998">
    <property type="entry name" value="Triger factor/SurA peptide-binding domain-like"/>
    <property type="match status" value="1"/>
</dbReference>
<name>A0A8J6Q052_9FLAO</name>
<evidence type="ECO:0000256" key="1">
    <source>
        <dbReference type="PROSITE-ProRule" id="PRU00278"/>
    </source>
</evidence>
<dbReference type="EMBL" id="JACVXD010000003">
    <property type="protein sequence ID" value="MBD0823935.1"/>
    <property type="molecule type" value="Genomic_DNA"/>
</dbReference>
<dbReference type="Proteomes" id="UP000621516">
    <property type="component" value="Unassembled WGS sequence"/>
</dbReference>
<organism evidence="4 5">
    <name type="scientific">Aestuariibaculum marinum</name>
    <dbReference type="NCBI Taxonomy" id="2683592"/>
    <lineage>
        <taxon>Bacteria</taxon>
        <taxon>Pseudomonadati</taxon>
        <taxon>Bacteroidota</taxon>
        <taxon>Flavobacteriia</taxon>
        <taxon>Flavobacteriales</taxon>
        <taxon>Flavobacteriaceae</taxon>
    </lineage>
</organism>
<dbReference type="InterPro" id="IPR050245">
    <property type="entry name" value="PrsA_foldase"/>
</dbReference>